<dbReference type="EC" id="3.2.1.51" evidence="3"/>
<comment type="caution">
    <text evidence="8">The sequence shown here is derived from an EMBL/GenBank/DDBJ whole genome shotgun (WGS) entry which is preliminary data.</text>
</comment>
<keyword evidence="9" id="KW-1185">Reference proteome</keyword>
<comment type="function">
    <text evidence="1">Alpha-L-fucosidase is responsible for hydrolyzing the alpha-1,6-linked fucose joined to the reducing-end N-acetylglucosamine of the carbohydrate moieties of glycoproteins.</text>
</comment>
<keyword evidence="5" id="KW-0378">Hydrolase</keyword>
<evidence type="ECO:0000259" key="7">
    <source>
        <dbReference type="Pfam" id="PF01120"/>
    </source>
</evidence>
<gene>
    <name evidence="8" type="ORF">PENDEC_c036G04552</name>
</gene>
<dbReference type="InterPro" id="IPR016286">
    <property type="entry name" value="FUC_metazoa-typ"/>
</dbReference>
<dbReference type="PRINTS" id="PR00741">
    <property type="entry name" value="GLHYDRLASE29"/>
</dbReference>
<keyword evidence="6" id="KW-0326">Glycosidase</keyword>
<dbReference type="SMART" id="SM00812">
    <property type="entry name" value="Alpha_L_fucos"/>
    <property type="match status" value="1"/>
</dbReference>
<evidence type="ECO:0000256" key="6">
    <source>
        <dbReference type="ARBA" id="ARBA00023295"/>
    </source>
</evidence>
<dbReference type="InterPro" id="IPR057739">
    <property type="entry name" value="Glyco_hydro_29_N"/>
</dbReference>
<proteinExistence type="inferred from homology"/>
<dbReference type="GO" id="GO:0004560">
    <property type="term" value="F:alpha-L-fucosidase activity"/>
    <property type="evidence" value="ECO:0007669"/>
    <property type="project" value="UniProtKB-EC"/>
</dbReference>
<dbReference type="GO" id="GO:0006004">
    <property type="term" value="P:fucose metabolic process"/>
    <property type="evidence" value="ECO:0007669"/>
    <property type="project" value="InterPro"/>
</dbReference>
<dbReference type="InterPro" id="IPR017853">
    <property type="entry name" value="GH"/>
</dbReference>
<evidence type="ECO:0000256" key="2">
    <source>
        <dbReference type="ARBA" id="ARBA00007951"/>
    </source>
</evidence>
<dbReference type="AlphaFoldDB" id="A0A1V6NUF3"/>
<dbReference type="EMBL" id="MDYL01000036">
    <property type="protein sequence ID" value="OQD68363.1"/>
    <property type="molecule type" value="Genomic_DNA"/>
</dbReference>
<dbReference type="OMA" id="HRDTYGE"/>
<evidence type="ECO:0000256" key="3">
    <source>
        <dbReference type="ARBA" id="ARBA00012662"/>
    </source>
</evidence>
<dbReference type="Proteomes" id="UP000191522">
    <property type="component" value="Unassembled WGS sequence"/>
</dbReference>
<evidence type="ECO:0000313" key="8">
    <source>
        <dbReference type="EMBL" id="OQD68363.1"/>
    </source>
</evidence>
<dbReference type="Gene3D" id="3.20.20.80">
    <property type="entry name" value="Glycosidases"/>
    <property type="match status" value="1"/>
</dbReference>
<evidence type="ECO:0000256" key="1">
    <source>
        <dbReference type="ARBA" id="ARBA00004071"/>
    </source>
</evidence>
<organism evidence="8 9">
    <name type="scientific">Penicillium decumbens</name>
    <dbReference type="NCBI Taxonomy" id="69771"/>
    <lineage>
        <taxon>Eukaryota</taxon>
        <taxon>Fungi</taxon>
        <taxon>Dikarya</taxon>
        <taxon>Ascomycota</taxon>
        <taxon>Pezizomycotina</taxon>
        <taxon>Eurotiomycetes</taxon>
        <taxon>Eurotiomycetidae</taxon>
        <taxon>Eurotiales</taxon>
        <taxon>Aspergillaceae</taxon>
        <taxon>Penicillium</taxon>
    </lineage>
</organism>
<dbReference type="SUPFAM" id="SSF51445">
    <property type="entry name" value="(Trans)glycosidases"/>
    <property type="match status" value="1"/>
</dbReference>
<dbReference type="PANTHER" id="PTHR10030:SF37">
    <property type="entry name" value="ALPHA-L-FUCOSIDASE-RELATED"/>
    <property type="match status" value="1"/>
</dbReference>
<evidence type="ECO:0000313" key="9">
    <source>
        <dbReference type="Proteomes" id="UP000191522"/>
    </source>
</evidence>
<evidence type="ECO:0000256" key="4">
    <source>
        <dbReference type="ARBA" id="ARBA00022729"/>
    </source>
</evidence>
<dbReference type="GO" id="GO:0016139">
    <property type="term" value="P:glycoside catabolic process"/>
    <property type="evidence" value="ECO:0007669"/>
    <property type="project" value="TreeGrafter"/>
</dbReference>
<comment type="similarity">
    <text evidence="2">Belongs to the glycosyl hydrolase 29 family.</text>
</comment>
<evidence type="ECO:0000256" key="5">
    <source>
        <dbReference type="ARBA" id="ARBA00022801"/>
    </source>
</evidence>
<dbReference type="Pfam" id="PF01120">
    <property type="entry name" value="Alpha_L_fucos"/>
    <property type="match status" value="1"/>
</dbReference>
<feature type="domain" description="Glycoside hydrolase family 29 N-terminal" evidence="7">
    <location>
        <begin position="344"/>
        <end position="698"/>
    </location>
</feature>
<dbReference type="InterPro" id="IPR000933">
    <property type="entry name" value="Glyco_hydro_29"/>
</dbReference>
<protein>
    <recommendedName>
        <fullName evidence="3">alpha-L-fucosidase</fullName>
        <ecNumber evidence="3">3.2.1.51</ecNumber>
    </recommendedName>
</protein>
<accession>A0A1V6NUF3</accession>
<dbReference type="OrthoDB" id="6039950at2759"/>
<name>A0A1V6NUF3_PENDC</name>
<sequence length="795" mass="89023">MVTMRRLVYGLLASVSFTKAVIFKPQNEFQALSGTNASFAVDLRPWFNNRAFGMKPNDSSFDDQGNSYPAEEMPPKTFSYGGFNYRFSAYNASGYDNILVKGQEIRVPRGKYFSYQMLAASESAMASGSVTAKYADGSNTTGPLLVPAWWSWPYPAGGDLVFSSYLTENNTNYNRSNIFQTINWLDSSRELVSLTFPESSSGSSTSPGGAPMDTKLHVFALSILPASKHKSHLIQLETQYARSTQKWMEGGDKIQIVEVLVNNVGSSFALRSDSVRVHVESPSLETVTEGIINRLGPGDQAKVEVGVRNRKGVTPGTTGPATVIIKGRNVASANYTFQATYGISPYEATYESIYSHESPSWYNNAKYGIFIHWGIYSVPGWGNSGPKESYAEWYWWWLDQGPNYPADIYDYHLKTYGPDVVYDDFIQNFTVVAWNPKEWVDLFADAGANYFVQVSKHHEGYALFDLPENVTKRTSVALTPHRNLVQELFDASKKYQPHLHRAVYYSLPEWFHPDYKKYGFSSWPGGNATNPFTNETLPYTGYVPLNDYLADKVLPEMNTLADMGTEIMWCDIGGPNRTLEFASEWFNRAAEQNRQVVMNARCGLPGDFDTPEYARYNGIQVRKWESNLGMDPFSYGYNRATPLASYMNTTSIVTGLIDIVSKNGNFLLDIGPMANGTIVDVEQRHLRQAGTWIKSHAEAIFNTTYWFVTPQEGDSVRFTMSQEAFYIHTLAKPNSTLTLSSPIPYIHGDKVTVVGGMMHGTVVPSRESRNGSVTLFVSKDVAAADQYAWVFKIAY</sequence>
<dbReference type="PANTHER" id="PTHR10030">
    <property type="entry name" value="ALPHA-L-FUCOSIDASE"/>
    <property type="match status" value="1"/>
</dbReference>
<keyword evidence="4" id="KW-0732">Signal</keyword>
<dbReference type="STRING" id="69771.A0A1V6NUF3"/>
<reference evidence="9" key="1">
    <citation type="journal article" date="2017" name="Nat. Microbiol.">
        <title>Global analysis of biosynthetic gene clusters reveals vast potential of secondary metabolite production in Penicillium species.</title>
        <authorList>
            <person name="Nielsen J.C."/>
            <person name="Grijseels S."/>
            <person name="Prigent S."/>
            <person name="Ji B."/>
            <person name="Dainat J."/>
            <person name="Nielsen K.F."/>
            <person name="Frisvad J.C."/>
            <person name="Workman M."/>
            <person name="Nielsen J."/>
        </authorList>
    </citation>
    <scope>NUCLEOTIDE SEQUENCE [LARGE SCALE GENOMIC DNA]</scope>
    <source>
        <strain evidence="9">IBT 11843</strain>
    </source>
</reference>